<feature type="compositionally biased region" description="Low complexity" evidence="2">
    <location>
        <begin position="44"/>
        <end position="63"/>
    </location>
</feature>
<dbReference type="Gene3D" id="2.130.10.130">
    <property type="entry name" value="Integrin alpha, N-terminal"/>
    <property type="match status" value="1"/>
</dbReference>
<sequence length="621" mass="65343">MGSSPDPAARSRTVALVLVVLLVGVLVAVRVFSDGEAQAPVATPAGEEPGDAGAPAGRPVVRPVEPDPTPVPEEALAGIRFEDVTEQAGLTGRGPDTPEPTAADMDAGAAVADIDDDGDLDLLLTSSGRASGLHRNDDGVFTDITDAAGLPSLVGVTSAAFADVDADGHLDLFLGGPGGELGRLFLGDASGRFRDRTGAWRVTAPGTGQRAIRGVDFGDVDRDGDLDLVVTDWNLGSFVAVEAARGDASDRFTGQCQYAATVRRLHAAGTLEVTGATRAFRNDGDRFTDATQAWGLADLGIERPFTPQLVDLDDDGWIDLAVAGDSCSSRLYRNERGAGFVDVTEQAGVGTDENGMGSVVRDLDGDGRPDWLVTSIAYPTADGTCPPVGLFAGCSGNRVYLNRGRMRFEEAGDELGLRDTGWGWGAVAADFANDGRLQVAVTNGRIGKADPDPTSQAEVYYAAFVDDPTSFWVRADDGPYAEAAAQVGIDDDRVSHALVAFDHDRDGRLDLLVAHAGEPPTLYRNVTPARRWIGIRLRDPSTPGNVAGLGSRVEVTSTSGVTTTQWLHTSGSYEAQHPAELHVGLGDAGVARIRVWWPGERTPQVVTEPKADRLITVTRGR</sequence>
<dbReference type="RefSeq" id="WP_129452964.1">
    <property type="nucleotide sequence ID" value="NZ_JACXYX010000003.1"/>
</dbReference>
<accession>A0A4Q2SHY0</accession>
<feature type="region of interest" description="Disordered" evidence="2">
    <location>
        <begin position="40"/>
        <end position="101"/>
    </location>
</feature>
<dbReference type="Proteomes" id="UP000293291">
    <property type="component" value="Unassembled WGS sequence"/>
</dbReference>
<reference evidence="4 5" key="1">
    <citation type="submission" date="2019-01" db="EMBL/GenBank/DDBJ databases">
        <title>Novel species of Nocardioides.</title>
        <authorList>
            <person name="Liu Q."/>
            <person name="Xin Y.-H."/>
        </authorList>
    </citation>
    <scope>NUCLEOTIDE SEQUENCE [LARGE SCALE GENOMIC DNA]</scope>
    <source>
        <strain evidence="4 5">CGMCC 4.6875</strain>
    </source>
</reference>
<dbReference type="OrthoDB" id="9816120at2"/>
<dbReference type="EMBL" id="SDWU01000001">
    <property type="protein sequence ID" value="RYC04942.1"/>
    <property type="molecule type" value="Genomic_DNA"/>
</dbReference>
<dbReference type="Pfam" id="PF13517">
    <property type="entry name" value="FG-GAP_3"/>
    <property type="match status" value="2"/>
</dbReference>
<evidence type="ECO:0000256" key="2">
    <source>
        <dbReference type="SAM" id="MobiDB-lite"/>
    </source>
</evidence>
<dbReference type="InterPro" id="IPR013517">
    <property type="entry name" value="FG-GAP"/>
</dbReference>
<protein>
    <submittedName>
        <fullName evidence="4">CRTAC1 family protein</fullName>
    </submittedName>
</protein>
<feature type="domain" description="ASPIC/UnbV" evidence="3">
    <location>
        <begin position="548"/>
        <end position="615"/>
    </location>
</feature>
<comment type="caution">
    <text evidence="4">The sequence shown here is derived from an EMBL/GenBank/DDBJ whole genome shotgun (WGS) entry which is preliminary data.</text>
</comment>
<organism evidence="4 5">
    <name type="scientific">Nocardioides ganghwensis</name>
    <dbReference type="NCBI Taxonomy" id="252230"/>
    <lineage>
        <taxon>Bacteria</taxon>
        <taxon>Bacillati</taxon>
        <taxon>Actinomycetota</taxon>
        <taxon>Actinomycetes</taxon>
        <taxon>Propionibacteriales</taxon>
        <taxon>Nocardioidaceae</taxon>
        <taxon>Nocardioides</taxon>
    </lineage>
</organism>
<keyword evidence="5" id="KW-1185">Reference proteome</keyword>
<dbReference type="PANTHER" id="PTHR16026:SF0">
    <property type="entry name" value="CARTILAGE ACIDIC PROTEIN 1"/>
    <property type="match status" value="1"/>
</dbReference>
<evidence type="ECO:0000313" key="5">
    <source>
        <dbReference type="Proteomes" id="UP000293291"/>
    </source>
</evidence>
<dbReference type="InterPro" id="IPR027039">
    <property type="entry name" value="Crtac1"/>
</dbReference>
<evidence type="ECO:0000256" key="1">
    <source>
        <dbReference type="ARBA" id="ARBA00022729"/>
    </source>
</evidence>
<proteinExistence type="predicted"/>
<gene>
    <name evidence="4" type="ORF">EUA07_00085</name>
</gene>
<dbReference type="PANTHER" id="PTHR16026">
    <property type="entry name" value="CARTILAGE ACIDIC PROTEIN 1"/>
    <property type="match status" value="1"/>
</dbReference>
<name>A0A4Q2SHY0_9ACTN</name>
<dbReference type="InterPro" id="IPR011519">
    <property type="entry name" value="UnbV_ASPIC"/>
</dbReference>
<dbReference type="Pfam" id="PF07593">
    <property type="entry name" value="UnbV_ASPIC"/>
    <property type="match status" value="1"/>
</dbReference>
<evidence type="ECO:0000259" key="3">
    <source>
        <dbReference type="Pfam" id="PF07593"/>
    </source>
</evidence>
<dbReference type="SUPFAM" id="SSF69318">
    <property type="entry name" value="Integrin alpha N-terminal domain"/>
    <property type="match status" value="1"/>
</dbReference>
<keyword evidence="1" id="KW-0732">Signal</keyword>
<dbReference type="AlphaFoldDB" id="A0A4Q2SHY0"/>
<evidence type="ECO:0000313" key="4">
    <source>
        <dbReference type="EMBL" id="RYC04942.1"/>
    </source>
</evidence>
<dbReference type="InterPro" id="IPR028994">
    <property type="entry name" value="Integrin_alpha_N"/>
</dbReference>